<evidence type="ECO:0000313" key="12">
    <source>
        <dbReference type="Proteomes" id="UP000321814"/>
    </source>
</evidence>
<keyword evidence="12" id="KW-1185">Reference proteome</keyword>
<protein>
    <recommendedName>
        <fullName evidence="9">TRAP transporter small permease protein</fullName>
    </recommendedName>
</protein>
<dbReference type="AlphaFoldDB" id="A0A5C8M067"/>
<dbReference type="Pfam" id="PF04290">
    <property type="entry name" value="DctQ"/>
    <property type="match status" value="1"/>
</dbReference>
<comment type="subcellular location">
    <subcellularLocation>
        <location evidence="1 9">Cell inner membrane</location>
        <topology evidence="1 9">Multi-pass membrane protein</topology>
    </subcellularLocation>
</comment>
<evidence type="ECO:0000256" key="7">
    <source>
        <dbReference type="ARBA" id="ARBA00023136"/>
    </source>
</evidence>
<evidence type="ECO:0000256" key="9">
    <source>
        <dbReference type="RuleBase" id="RU369079"/>
    </source>
</evidence>
<keyword evidence="5 9" id="KW-0812">Transmembrane</keyword>
<keyword evidence="3" id="KW-1003">Cell membrane</keyword>
<feature type="transmembrane region" description="Helical" evidence="9">
    <location>
        <begin position="129"/>
        <end position="147"/>
    </location>
</feature>
<accession>A0A5C8M067</accession>
<keyword evidence="7 9" id="KW-0472">Membrane</keyword>
<dbReference type="GO" id="GO:0015740">
    <property type="term" value="P:C4-dicarboxylate transport"/>
    <property type="evidence" value="ECO:0007669"/>
    <property type="project" value="TreeGrafter"/>
</dbReference>
<evidence type="ECO:0000256" key="4">
    <source>
        <dbReference type="ARBA" id="ARBA00022519"/>
    </source>
</evidence>
<dbReference type="InterPro" id="IPR007387">
    <property type="entry name" value="TRAP_DctQ"/>
</dbReference>
<evidence type="ECO:0000256" key="1">
    <source>
        <dbReference type="ARBA" id="ARBA00004429"/>
    </source>
</evidence>
<comment type="subunit">
    <text evidence="9">The complex comprises the extracytoplasmic solute receptor protein and the two transmembrane proteins.</text>
</comment>
<evidence type="ECO:0000256" key="3">
    <source>
        <dbReference type="ARBA" id="ARBA00022475"/>
    </source>
</evidence>
<dbReference type="InterPro" id="IPR055348">
    <property type="entry name" value="DctQ"/>
</dbReference>
<keyword evidence="2 9" id="KW-0813">Transport</keyword>
<feature type="domain" description="Tripartite ATP-independent periplasmic transporters DctQ component" evidence="10">
    <location>
        <begin position="23"/>
        <end position="154"/>
    </location>
</feature>
<gene>
    <name evidence="11" type="ORF">FU839_01285</name>
</gene>
<comment type="caution">
    <text evidence="9">Lacks conserved residue(s) required for the propagation of feature annotation.</text>
</comment>
<organism evidence="11 12">
    <name type="scientific">Rheinheimera tangshanensis</name>
    <dbReference type="NCBI Taxonomy" id="400153"/>
    <lineage>
        <taxon>Bacteria</taxon>
        <taxon>Pseudomonadati</taxon>
        <taxon>Pseudomonadota</taxon>
        <taxon>Gammaproteobacteria</taxon>
        <taxon>Chromatiales</taxon>
        <taxon>Chromatiaceae</taxon>
        <taxon>Rheinheimera</taxon>
    </lineage>
</organism>
<dbReference type="OrthoDB" id="2085311at2"/>
<sequence>MTKLVLLVDWLLKRSLMLLMAAIVLVVCWQVLSRFVLTNPSSMTEEIARCLLLWIAMLGAAYAYRTGQHLGLDIVTSRMTPLWQHRIAFVLTAAVVVFSSIVMVWGGGELVWLTFELNQMSAALGIRMAWIYMVLPLAGVLIAFYGVCQLRCLAAKIQLVPAEESE</sequence>
<dbReference type="RefSeq" id="WP_147902871.1">
    <property type="nucleotide sequence ID" value="NZ_BAAAGC010000002.1"/>
</dbReference>
<dbReference type="GO" id="GO:0022857">
    <property type="term" value="F:transmembrane transporter activity"/>
    <property type="evidence" value="ECO:0007669"/>
    <property type="project" value="UniProtKB-UniRule"/>
</dbReference>
<name>A0A5C8M067_9GAMM</name>
<evidence type="ECO:0000313" key="11">
    <source>
        <dbReference type="EMBL" id="TXK82946.1"/>
    </source>
</evidence>
<keyword evidence="6 9" id="KW-1133">Transmembrane helix</keyword>
<evidence type="ECO:0000256" key="2">
    <source>
        <dbReference type="ARBA" id="ARBA00022448"/>
    </source>
</evidence>
<dbReference type="PANTHER" id="PTHR35011">
    <property type="entry name" value="2,3-DIKETO-L-GULONATE TRAP TRANSPORTER SMALL PERMEASE PROTEIN YIAM"/>
    <property type="match status" value="1"/>
</dbReference>
<proteinExistence type="inferred from homology"/>
<feature type="transmembrane region" description="Helical" evidence="9">
    <location>
        <begin position="87"/>
        <end position="108"/>
    </location>
</feature>
<feature type="transmembrane region" description="Helical" evidence="9">
    <location>
        <begin position="16"/>
        <end position="37"/>
    </location>
</feature>
<dbReference type="PANTHER" id="PTHR35011:SF2">
    <property type="entry name" value="2,3-DIKETO-L-GULONATE TRAP TRANSPORTER SMALL PERMEASE PROTEIN YIAM"/>
    <property type="match status" value="1"/>
</dbReference>
<dbReference type="Proteomes" id="UP000321814">
    <property type="component" value="Unassembled WGS sequence"/>
</dbReference>
<evidence type="ECO:0000259" key="10">
    <source>
        <dbReference type="Pfam" id="PF04290"/>
    </source>
</evidence>
<dbReference type="GO" id="GO:0005886">
    <property type="term" value="C:plasma membrane"/>
    <property type="evidence" value="ECO:0007669"/>
    <property type="project" value="UniProtKB-SubCell"/>
</dbReference>
<keyword evidence="4 9" id="KW-0997">Cell inner membrane</keyword>
<evidence type="ECO:0000256" key="6">
    <source>
        <dbReference type="ARBA" id="ARBA00022989"/>
    </source>
</evidence>
<dbReference type="EMBL" id="VRLR01000001">
    <property type="protein sequence ID" value="TXK82946.1"/>
    <property type="molecule type" value="Genomic_DNA"/>
</dbReference>
<evidence type="ECO:0000256" key="8">
    <source>
        <dbReference type="ARBA" id="ARBA00038436"/>
    </source>
</evidence>
<reference evidence="11 12" key="1">
    <citation type="submission" date="2019-08" db="EMBL/GenBank/DDBJ databases">
        <title>Draft genome analysis of Rheinheimera tangshanensis isolated from the roots of fresh rice plants (Oryza sativa).</title>
        <authorList>
            <person name="Yu Q."/>
            <person name="Qi Y."/>
            <person name="Zhang H."/>
            <person name="Pu J."/>
        </authorList>
    </citation>
    <scope>NUCLEOTIDE SEQUENCE [LARGE SCALE GENOMIC DNA]</scope>
    <source>
        <strain evidence="11 12">JA3-B52</strain>
    </source>
</reference>
<comment type="similarity">
    <text evidence="8 9">Belongs to the TRAP transporter small permease family.</text>
</comment>
<comment type="caution">
    <text evidence="11">The sequence shown here is derived from an EMBL/GenBank/DDBJ whole genome shotgun (WGS) entry which is preliminary data.</text>
</comment>
<evidence type="ECO:0000256" key="5">
    <source>
        <dbReference type="ARBA" id="ARBA00022692"/>
    </source>
</evidence>
<comment type="function">
    <text evidence="9">Part of the tripartite ATP-independent periplasmic (TRAP) transport system.</text>
</comment>